<keyword evidence="1" id="KW-0472">Membrane</keyword>
<keyword evidence="1" id="KW-1133">Transmembrane helix</keyword>
<dbReference type="InterPro" id="IPR025840">
    <property type="entry name" value="7TM_transglut"/>
</dbReference>
<feature type="transmembrane region" description="Helical" evidence="1">
    <location>
        <begin position="325"/>
        <end position="342"/>
    </location>
</feature>
<organism evidence="4 5">
    <name type="scientific">Halodesulfovibrio marinisediminis DSM 17456</name>
    <dbReference type="NCBI Taxonomy" id="1121457"/>
    <lineage>
        <taxon>Bacteria</taxon>
        <taxon>Pseudomonadati</taxon>
        <taxon>Thermodesulfobacteriota</taxon>
        <taxon>Desulfovibrionia</taxon>
        <taxon>Desulfovibrionales</taxon>
        <taxon>Desulfovibrionaceae</taxon>
        <taxon>Halodesulfovibrio</taxon>
    </lineage>
</organism>
<dbReference type="STRING" id="1121457.SAMN02745161_2489"/>
<keyword evidence="5" id="KW-1185">Reference proteome</keyword>
<sequence>MNKLQLKLLVGILLAVGLGVFSYKVFVLGFPLVPSEKTSVWNVEAHVAFDGEKKPVKVVLQTLNRVSGFAVTDEYFIGAGYGRQRVSQRITDRQLTNDAYDQNSVVIWSKRLADGKQDLIYSAVLRPESGGELPMWSPPQEIPQLRDPQFSEAETVAADALLSKIGKESADIESFVPLLMQALQHPEKDSNAAYLLRDAASSRGVVNMAVRLLHLSGIPAQSVHGITLGTSSDAGITHWLELYQNDSWHMFNVAKGVFSTPVNFVPWWRGDAPLAELKGGKNLQVSLSVVPDAIDAMKNVVDRISATHPTFFDYSLFSLPVQAQATYRVILLIPIGAILLVFLRNVIGFSTFGTFMPVLIALSFRETQLLWGVSLFSVVIILGLGVRLYLEHLKLLLVPRLACVLITVVLLMAGISVVCFKLGIPRGVSVSLFPMVILSMTIERISVMWDELGAVKAIQQAVGSMAVAVLAYLVMTDSYVEHLFFVFPELFLVLLALTVMMGRYTGYRLMDLVRFRTFIRE</sequence>
<evidence type="ECO:0000313" key="4">
    <source>
        <dbReference type="EMBL" id="SIO28022.1"/>
    </source>
</evidence>
<dbReference type="Pfam" id="PF14400">
    <property type="entry name" value="Transglut_i_TM"/>
    <property type="match status" value="1"/>
</dbReference>
<feature type="transmembrane region" description="Helical" evidence="1">
    <location>
        <begin position="461"/>
        <end position="480"/>
    </location>
</feature>
<feature type="transmembrane region" description="Helical" evidence="1">
    <location>
        <begin position="402"/>
        <end position="424"/>
    </location>
</feature>
<gene>
    <name evidence="4" type="ORF">SAMN02745161_2489</name>
</gene>
<dbReference type="AlphaFoldDB" id="A0A1N6I7M4"/>
<dbReference type="Proteomes" id="UP000184694">
    <property type="component" value="Unassembled WGS sequence"/>
</dbReference>
<feature type="domain" description="Inactive transglutaminase fused to 7 transmembrane helices" evidence="2">
    <location>
        <begin position="23"/>
        <end position="198"/>
    </location>
</feature>
<evidence type="ECO:0000259" key="2">
    <source>
        <dbReference type="Pfam" id="PF14400"/>
    </source>
</evidence>
<accession>A0A1N6I7M4</accession>
<evidence type="ECO:0000256" key="1">
    <source>
        <dbReference type="SAM" id="Phobius"/>
    </source>
</evidence>
<reference evidence="5" key="1">
    <citation type="submission" date="2016-11" db="EMBL/GenBank/DDBJ databases">
        <authorList>
            <person name="Varghese N."/>
            <person name="Submissions S."/>
        </authorList>
    </citation>
    <scope>NUCLEOTIDE SEQUENCE [LARGE SCALE GENOMIC DNA]</scope>
    <source>
        <strain evidence="5">DSM 17456</strain>
    </source>
</reference>
<feature type="transmembrane region" description="Helical" evidence="1">
    <location>
        <begin position="370"/>
        <end position="390"/>
    </location>
</feature>
<dbReference type="RefSeq" id="WP_074217263.1">
    <property type="nucleotide sequence ID" value="NZ_FSRG01000006.1"/>
</dbReference>
<evidence type="ECO:0000259" key="3">
    <source>
        <dbReference type="Pfam" id="PF14402"/>
    </source>
</evidence>
<dbReference type="InterPro" id="IPR025838">
    <property type="entry name" value="Transglut_i_TM"/>
</dbReference>
<dbReference type="EMBL" id="FSRG01000006">
    <property type="protein sequence ID" value="SIO28022.1"/>
    <property type="molecule type" value="Genomic_DNA"/>
</dbReference>
<evidence type="ECO:0000313" key="5">
    <source>
        <dbReference type="Proteomes" id="UP000184694"/>
    </source>
</evidence>
<dbReference type="OrthoDB" id="253840at2"/>
<name>A0A1N6I7M4_9BACT</name>
<feature type="transmembrane region" description="Helical" evidence="1">
    <location>
        <begin position="486"/>
        <end position="506"/>
    </location>
</feature>
<keyword evidence="1 4" id="KW-0812">Transmembrane</keyword>
<protein>
    <submittedName>
        <fullName evidence="4">Inactive transglutaminase fused to 7 transmembrane helices</fullName>
    </submittedName>
</protein>
<proteinExistence type="predicted"/>
<feature type="domain" description="7 transmembrane helices usually fused to an inactive transglutaminase" evidence="3">
    <location>
        <begin position="273"/>
        <end position="518"/>
    </location>
</feature>
<dbReference type="Pfam" id="PF14402">
    <property type="entry name" value="7TM_transglut"/>
    <property type="match status" value="1"/>
</dbReference>